<dbReference type="InterPro" id="IPR046450">
    <property type="entry name" value="PA_dom_sf"/>
</dbReference>
<dbReference type="InterPro" id="IPR000209">
    <property type="entry name" value="Peptidase_S8/S53_dom"/>
</dbReference>
<dbReference type="InterPro" id="IPR034187">
    <property type="entry name" value="Peptidases_S8_5"/>
</dbReference>
<evidence type="ECO:0000256" key="3">
    <source>
        <dbReference type="ARBA" id="ARBA00022525"/>
    </source>
</evidence>
<dbReference type="Gene3D" id="3.50.30.30">
    <property type="match status" value="1"/>
</dbReference>
<evidence type="ECO:0000313" key="15">
    <source>
        <dbReference type="EMBL" id="CAH0047842.1"/>
    </source>
</evidence>
<evidence type="ECO:0000259" key="13">
    <source>
        <dbReference type="Pfam" id="PF02225"/>
    </source>
</evidence>
<evidence type="ECO:0000313" key="16">
    <source>
        <dbReference type="Proteomes" id="UP000775872"/>
    </source>
</evidence>
<dbReference type="CDD" id="cd02124">
    <property type="entry name" value="PA_PoS1_like"/>
    <property type="match status" value="1"/>
</dbReference>
<evidence type="ECO:0000256" key="10">
    <source>
        <dbReference type="RuleBase" id="RU003355"/>
    </source>
</evidence>
<dbReference type="PROSITE" id="PS00137">
    <property type="entry name" value="SUBTILASE_HIS"/>
    <property type="match status" value="1"/>
</dbReference>
<keyword evidence="2" id="KW-0134">Cell wall</keyword>
<reference evidence="15" key="1">
    <citation type="submission" date="2021-10" db="EMBL/GenBank/DDBJ databases">
        <authorList>
            <person name="Piombo E."/>
        </authorList>
    </citation>
    <scope>NUCLEOTIDE SEQUENCE</scope>
</reference>
<dbReference type="PANTHER" id="PTHR43806">
    <property type="entry name" value="PEPTIDASE S8"/>
    <property type="match status" value="1"/>
</dbReference>
<sequence>MAPLSNLFVSLLATVATVSAAKLSIKPNSARVPGAYIFEFEDGQDTTEFYKTIETEGRTRMNLDYKLFKGVSVQLHDVENADATAMQIAERPAIKNIWPLEVFKVPDDKIHWTGTPETKNLVQKRANETVDTFTPHVMTQVDKLRAQGITGKGIKIAVIDTGIDYGHPALGGCFGEGCLVSFGTDLVGDDYDGYNTPVPDDDPMDCYGHGTHVAGTVAAQENEYGFTGAAPDAILGAYKVFGCQGEAGNDVLIAAYHQAYEDGADIITASIGGPSGWTEEPWAVAVSRIALEGGVPCPVSAGNSGTSGLFYASTAANGKGVLAVASFDNIESPTLLYVSNFTVDGGEVQEFGYTPATPSDWAGVKLPLWAPEFDTSIPDGGCDAYPDDTPDLSGHIVLVRRGTCTFVQKANNAVAKGAKYLIIYNNAAGTGEFDVSTTAIKAAGMVTADQGAAWIKLLAAGSEVVLSLADPDTAERSLTSPVNEATGGALSYYTSWGPTWELDVKPQLGSPGGNILSTYPRALGEYAVLSGTSMACPLVAGALALIGQVRGTLDPTLLENLLSSNANPQLFNDGSSFYEFLAPVPQQGGGLIQVYDAAYATTLLEPSSLSFNDTANFVKVRNFTLSNIGKEEITYQISHVSAISMYTLDTGSIYPAAFPNEPVDARATLDFSEDKVTIPAGGSVTVEVLPTPPEGLDAERLALWSGYVAVNGSDGTSLSLPYQGLTGSLYDHIVLGAEDAWIAYSNDENYDVVPGNTTFTLPAQGAEAGDDAVLPALVAYLALGSSQLRADVVPLTTSPPDWTEEKYGIKTIGQIDGLPLWYLARGATIQTWTGFLDNGKYAPEGKYKIVTRALRINGDADKEADWDVAETQAFGIKYATA</sequence>
<proteinExistence type="inferred from homology"/>
<feature type="domain" description="Peptidase S8/S53" evidence="12">
    <location>
        <begin position="151"/>
        <end position="567"/>
    </location>
</feature>
<evidence type="ECO:0000259" key="12">
    <source>
        <dbReference type="Pfam" id="PF00082"/>
    </source>
</evidence>
<keyword evidence="16" id="KW-1185">Reference proteome</keyword>
<feature type="active site" description="Charge relay system" evidence="8 9">
    <location>
        <position position="209"/>
    </location>
</feature>
<dbReference type="OrthoDB" id="10256524at2759"/>
<accession>A0A9P0EEQ6</accession>
<evidence type="ECO:0008006" key="17">
    <source>
        <dbReference type="Google" id="ProtNLM"/>
    </source>
</evidence>
<dbReference type="EMBL" id="CABFOC020000031">
    <property type="protein sequence ID" value="CAH0047842.1"/>
    <property type="molecule type" value="Genomic_DNA"/>
</dbReference>
<dbReference type="InterPro" id="IPR015500">
    <property type="entry name" value="Peptidase_S8_subtilisin-rel"/>
</dbReference>
<dbReference type="SUPFAM" id="SSF52743">
    <property type="entry name" value="Subtilisin-like"/>
    <property type="match status" value="1"/>
</dbReference>
<feature type="chain" id="PRO_5040406566" description="Minor extracellular protease vpr" evidence="11">
    <location>
        <begin position="21"/>
        <end position="881"/>
    </location>
</feature>
<dbReference type="Pfam" id="PF02225">
    <property type="entry name" value="PA"/>
    <property type="match status" value="1"/>
</dbReference>
<dbReference type="InterPro" id="IPR023828">
    <property type="entry name" value="Peptidase_S8_Ser-AS"/>
</dbReference>
<dbReference type="GO" id="GO:0006508">
    <property type="term" value="P:proteolysis"/>
    <property type="evidence" value="ECO:0007669"/>
    <property type="project" value="UniProtKB-KW"/>
</dbReference>
<comment type="similarity">
    <text evidence="1 9 10">Belongs to the peptidase S8 family.</text>
</comment>
<keyword evidence="7 9" id="KW-0720">Serine protease</keyword>
<dbReference type="CDD" id="cd07489">
    <property type="entry name" value="Peptidases_S8_5"/>
    <property type="match status" value="1"/>
</dbReference>
<evidence type="ECO:0000259" key="14">
    <source>
        <dbReference type="Pfam" id="PF06280"/>
    </source>
</evidence>
<evidence type="ECO:0000256" key="1">
    <source>
        <dbReference type="ARBA" id="ARBA00011073"/>
    </source>
</evidence>
<comment type="caution">
    <text evidence="15">The sequence shown here is derived from an EMBL/GenBank/DDBJ whole genome shotgun (WGS) entry which is preliminary data.</text>
</comment>
<dbReference type="Proteomes" id="UP000775872">
    <property type="component" value="Unassembled WGS sequence"/>
</dbReference>
<evidence type="ECO:0000256" key="9">
    <source>
        <dbReference type="PROSITE-ProRule" id="PRU01240"/>
    </source>
</evidence>
<feature type="active site" description="Charge relay system" evidence="8 9">
    <location>
        <position position="160"/>
    </location>
</feature>
<dbReference type="InterPro" id="IPR023827">
    <property type="entry name" value="Peptidase_S8_Asp-AS"/>
</dbReference>
<evidence type="ECO:0000256" key="2">
    <source>
        <dbReference type="ARBA" id="ARBA00022512"/>
    </source>
</evidence>
<feature type="domain" description="PA" evidence="13">
    <location>
        <begin position="378"/>
        <end position="434"/>
    </location>
</feature>
<dbReference type="GO" id="GO:0016020">
    <property type="term" value="C:membrane"/>
    <property type="evidence" value="ECO:0007669"/>
    <property type="project" value="InterPro"/>
</dbReference>
<dbReference type="InterPro" id="IPR022398">
    <property type="entry name" value="Peptidase_S8_His-AS"/>
</dbReference>
<keyword evidence="4 9" id="KW-0645">Protease</keyword>
<gene>
    <name evidence="15" type="ORF">CSOL1703_00013865</name>
</gene>
<evidence type="ECO:0000256" key="8">
    <source>
        <dbReference type="PIRSR" id="PIRSR615500-1"/>
    </source>
</evidence>
<dbReference type="PANTHER" id="PTHR43806:SF66">
    <property type="entry name" value="SERIN ENDOPEPTIDASE"/>
    <property type="match status" value="1"/>
</dbReference>
<feature type="active site" description="Charge relay system" evidence="8 9">
    <location>
        <position position="533"/>
    </location>
</feature>
<dbReference type="PROSITE" id="PS00136">
    <property type="entry name" value="SUBTILASE_ASP"/>
    <property type="match status" value="1"/>
</dbReference>
<evidence type="ECO:0000256" key="6">
    <source>
        <dbReference type="ARBA" id="ARBA00022801"/>
    </source>
</evidence>
<dbReference type="InterPro" id="IPR010435">
    <property type="entry name" value="C5a/SBT2-like_Fn3"/>
</dbReference>
<evidence type="ECO:0000256" key="11">
    <source>
        <dbReference type="SAM" id="SignalP"/>
    </source>
</evidence>
<dbReference type="PRINTS" id="PR00723">
    <property type="entry name" value="SUBTILISIN"/>
</dbReference>
<evidence type="ECO:0000256" key="5">
    <source>
        <dbReference type="ARBA" id="ARBA00022729"/>
    </source>
</evidence>
<dbReference type="Pfam" id="PF00082">
    <property type="entry name" value="Peptidase_S8"/>
    <property type="match status" value="1"/>
</dbReference>
<feature type="domain" description="C5a peptidase/Subtilisin-like protease SBT2-like Fn3-like" evidence="14">
    <location>
        <begin position="610"/>
        <end position="722"/>
    </location>
</feature>
<dbReference type="Pfam" id="PF06280">
    <property type="entry name" value="fn3_5"/>
    <property type="match status" value="1"/>
</dbReference>
<dbReference type="PROSITE" id="PS00138">
    <property type="entry name" value="SUBTILASE_SER"/>
    <property type="match status" value="1"/>
</dbReference>
<dbReference type="AlphaFoldDB" id="A0A9P0EEQ6"/>
<dbReference type="Gene3D" id="3.40.50.200">
    <property type="entry name" value="Peptidase S8/S53 domain"/>
    <property type="match status" value="1"/>
</dbReference>
<protein>
    <recommendedName>
        <fullName evidence="17">Minor extracellular protease vpr</fullName>
    </recommendedName>
</protein>
<evidence type="ECO:0000256" key="7">
    <source>
        <dbReference type="ARBA" id="ARBA00022825"/>
    </source>
</evidence>
<keyword evidence="6 9" id="KW-0378">Hydrolase</keyword>
<dbReference type="InterPro" id="IPR036852">
    <property type="entry name" value="Peptidase_S8/S53_dom_sf"/>
</dbReference>
<keyword evidence="5 11" id="KW-0732">Signal</keyword>
<dbReference type="SUPFAM" id="SSF52025">
    <property type="entry name" value="PA domain"/>
    <property type="match status" value="1"/>
</dbReference>
<dbReference type="InterPro" id="IPR003137">
    <property type="entry name" value="PA_domain"/>
</dbReference>
<organism evidence="15 16">
    <name type="scientific">Clonostachys solani</name>
    <dbReference type="NCBI Taxonomy" id="160281"/>
    <lineage>
        <taxon>Eukaryota</taxon>
        <taxon>Fungi</taxon>
        <taxon>Dikarya</taxon>
        <taxon>Ascomycota</taxon>
        <taxon>Pezizomycotina</taxon>
        <taxon>Sordariomycetes</taxon>
        <taxon>Hypocreomycetidae</taxon>
        <taxon>Hypocreales</taxon>
        <taxon>Bionectriaceae</taxon>
        <taxon>Clonostachys</taxon>
    </lineage>
</organism>
<dbReference type="Gene3D" id="2.60.40.1710">
    <property type="entry name" value="Subtilisin-like superfamily"/>
    <property type="match status" value="1"/>
</dbReference>
<dbReference type="GO" id="GO:0004252">
    <property type="term" value="F:serine-type endopeptidase activity"/>
    <property type="evidence" value="ECO:0007669"/>
    <property type="project" value="UniProtKB-UniRule"/>
</dbReference>
<dbReference type="InterPro" id="IPR050131">
    <property type="entry name" value="Peptidase_S8_subtilisin-like"/>
</dbReference>
<feature type="signal peptide" evidence="11">
    <location>
        <begin position="1"/>
        <end position="20"/>
    </location>
</feature>
<evidence type="ECO:0000256" key="4">
    <source>
        <dbReference type="ARBA" id="ARBA00022670"/>
    </source>
</evidence>
<keyword evidence="3" id="KW-0964">Secreted</keyword>
<dbReference type="PROSITE" id="PS51892">
    <property type="entry name" value="SUBTILASE"/>
    <property type="match status" value="1"/>
</dbReference>
<name>A0A9P0EEQ6_9HYPO</name>